<sequence>MKDFFVNVTRYPRYLIAFSLGVFNSVFEPLARRRSNPVTAVALVGALISGLVSLTLVLRAMVQSAPLS</sequence>
<keyword evidence="1" id="KW-0812">Transmembrane</keyword>
<name>A0ABU5RY87_9CYAN</name>
<keyword evidence="3" id="KW-1185">Reference proteome</keyword>
<dbReference type="Pfam" id="PF05421">
    <property type="entry name" value="DUF751"/>
    <property type="match status" value="1"/>
</dbReference>
<accession>A0ABU5RY87</accession>
<keyword evidence="1" id="KW-0472">Membrane</keyword>
<dbReference type="EMBL" id="JAYGHX010000016">
    <property type="protein sequence ID" value="MEA5392756.1"/>
    <property type="molecule type" value="Genomic_DNA"/>
</dbReference>
<reference evidence="2 3" key="1">
    <citation type="submission" date="2023-12" db="EMBL/GenBank/DDBJ databases">
        <title>Baltic Sea Cyanobacteria.</title>
        <authorList>
            <person name="Delbaje E."/>
            <person name="Fewer D.P."/>
            <person name="Shishido T.K."/>
        </authorList>
    </citation>
    <scope>NUCLEOTIDE SEQUENCE [LARGE SCALE GENOMIC DNA]</scope>
    <source>
        <strain evidence="2 3">UHCC 0139</strain>
    </source>
</reference>
<keyword evidence="1" id="KW-1133">Transmembrane helix</keyword>
<dbReference type="InterPro" id="IPR008470">
    <property type="entry name" value="Uncharacterised_Ycf33"/>
</dbReference>
<evidence type="ECO:0000313" key="2">
    <source>
        <dbReference type="EMBL" id="MEA5392756.1"/>
    </source>
</evidence>
<protein>
    <submittedName>
        <fullName evidence="2">DUF751 family protein</fullName>
    </submittedName>
</protein>
<organism evidence="2 3">
    <name type="scientific">Cyanobium gracile UHCC 0139</name>
    <dbReference type="NCBI Taxonomy" id="3110308"/>
    <lineage>
        <taxon>Bacteria</taxon>
        <taxon>Bacillati</taxon>
        <taxon>Cyanobacteriota</taxon>
        <taxon>Cyanophyceae</taxon>
        <taxon>Synechococcales</taxon>
        <taxon>Prochlorococcaceae</taxon>
        <taxon>Cyanobium</taxon>
    </lineage>
</organism>
<evidence type="ECO:0000256" key="1">
    <source>
        <dbReference type="SAM" id="Phobius"/>
    </source>
</evidence>
<comment type="caution">
    <text evidence="2">The sequence shown here is derived from an EMBL/GenBank/DDBJ whole genome shotgun (WGS) entry which is preliminary data.</text>
</comment>
<proteinExistence type="predicted"/>
<dbReference type="RefSeq" id="WP_094587370.1">
    <property type="nucleotide sequence ID" value="NZ_JAYGHX010000016.1"/>
</dbReference>
<dbReference type="Proteomes" id="UP001304461">
    <property type="component" value="Unassembled WGS sequence"/>
</dbReference>
<gene>
    <name evidence="2" type="ORF">VB738_15950</name>
</gene>
<evidence type="ECO:0000313" key="3">
    <source>
        <dbReference type="Proteomes" id="UP001304461"/>
    </source>
</evidence>
<feature type="transmembrane region" description="Helical" evidence="1">
    <location>
        <begin position="12"/>
        <end position="31"/>
    </location>
</feature>
<feature type="transmembrane region" description="Helical" evidence="1">
    <location>
        <begin position="38"/>
        <end position="62"/>
    </location>
</feature>